<dbReference type="KEGG" id="hro:HELRODRAFT_163880"/>
<sequence length="257" mass="30552">MRKKIEILRLFMDKSCADWYSSMIIKLTLNSEWSIWKNKFCESFANQGWNQVTYALLFKYKDGSLVDYAIKKEKLLLDMRTSIDTEIYGVYDSGSNVSLINSKLLKLKNENNNVNEQNLVTINGVKKTFGLTKLKIKIFEIEEKVDVYIINDAHFRYDFLIGLDMIKTYKCYNLTKELSEDCIHSDWIRDKERALNNTLKSHYYNKMCYDAKRKNREFKVGDMVYVENGNKLNRKKLEELRIGPYKIEKKNQIPFMR</sequence>
<dbReference type="EMBL" id="KB097495">
    <property type="protein sequence ID" value="ESN96765.1"/>
    <property type="molecule type" value="Genomic_DNA"/>
</dbReference>
<dbReference type="RefSeq" id="XP_009025873.1">
    <property type="nucleotide sequence ID" value="XM_009027625.1"/>
</dbReference>
<dbReference type="SUPFAM" id="SSF50630">
    <property type="entry name" value="Acid proteases"/>
    <property type="match status" value="1"/>
</dbReference>
<reference evidence="3" key="1">
    <citation type="submission" date="2012-12" db="EMBL/GenBank/DDBJ databases">
        <authorList>
            <person name="Hellsten U."/>
            <person name="Grimwood J."/>
            <person name="Chapman J.A."/>
            <person name="Shapiro H."/>
            <person name="Aerts A."/>
            <person name="Otillar R.P."/>
            <person name="Terry A.Y."/>
            <person name="Boore J.L."/>
            <person name="Simakov O."/>
            <person name="Marletaz F."/>
            <person name="Cho S.-J."/>
            <person name="Edsinger-Gonzales E."/>
            <person name="Havlak P."/>
            <person name="Kuo D.-H."/>
            <person name="Larsson T."/>
            <person name="Lv J."/>
            <person name="Arendt D."/>
            <person name="Savage R."/>
            <person name="Osoegawa K."/>
            <person name="de Jong P."/>
            <person name="Lindberg D.R."/>
            <person name="Seaver E.C."/>
            <person name="Weisblat D.A."/>
            <person name="Putnam N.H."/>
            <person name="Grigoriev I.V."/>
            <person name="Rokhsar D.S."/>
        </authorList>
    </citation>
    <scope>NUCLEOTIDE SEQUENCE</scope>
</reference>
<dbReference type="EnsemblMetazoa" id="HelroT163880">
    <property type="protein sequence ID" value="HelroP163880"/>
    <property type="gene ID" value="HelroG163880"/>
</dbReference>
<dbReference type="Proteomes" id="UP000015101">
    <property type="component" value="Unassembled WGS sequence"/>
</dbReference>
<protein>
    <submittedName>
        <fullName evidence="1 2">Uncharacterized protein</fullName>
    </submittedName>
</protein>
<dbReference type="AlphaFoldDB" id="T1EUK6"/>
<dbReference type="CTD" id="20200256"/>
<reference evidence="2" key="3">
    <citation type="submission" date="2015-06" db="UniProtKB">
        <authorList>
            <consortium name="EnsemblMetazoa"/>
        </authorList>
    </citation>
    <scope>IDENTIFICATION</scope>
</reference>
<evidence type="ECO:0000313" key="2">
    <source>
        <dbReference type="EnsemblMetazoa" id="HelroP163880"/>
    </source>
</evidence>
<reference evidence="1 3" key="2">
    <citation type="journal article" date="2013" name="Nature">
        <title>Insights into bilaterian evolution from three spiralian genomes.</title>
        <authorList>
            <person name="Simakov O."/>
            <person name="Marletaz F."/>
            <person name="Cho S.J."/>
            <person name="Edsinger-Gonzales E."/>
            <person name="Havlak P."/>
            <person name="Hellsten U."/>
            <person name="Kuo D.H."/>
            <person name="Larsson T."/>
            <person name="Lv J."/>
            <person name="Arendt D."/>
            <person name="Savage R."/>
            <person name="Osoegawa K."/>
            <person name="de Jong P."/>
            <person name="Grimwood J."/>
            <person name="Chapman J.A."/>
            <person name="Shapiro H."/>
            <person name="Aerts A."/>
            <person name="Otillar R.P."/>
            <person name="Terry A.Y."/>
            <person name="Boore J.L."/>
            <person name="Grigoriev I.V."/>
            <person name="Lindberg D.R."/>
            <person name="Seaver E.C."/>
            <person name="Weisblat D.A."/>
            <person name="Putnam N.H."/>
            <person name="Rokhsar D.S."/>
        </authorList>
    </citation>
    <scope>NUCLEOTIDE SEQUENCE</scope>
</reference>
<evidence type="ECO:0000313" key="3">
    <source>
        <dbReference type="Proteomes" id="UP000015101"/>
    </source>
</evidence>
<dbReference type="GeneID" id="20200256"/>
<evidence type="ECO:0000313" key="1">
    <source>
        <dbReference type="EMBL" id="ESN96765.1"/>
    </source>
</evidence>
<organism evidence="2 3">
    <name type="scientific">Helobdella robusta</name>
    <name type="common">Californian leech</name>
    <dbReference type="NCBI Taxonomy" id="6412"/>
    <lineage>
        <taxon>Eukaryota</taxon>
        <taxon>Metazoa</taxon>
        <taxon>Spiralia</taxon>
        <taxon>Lophotrochozoa</taxon>
        <taxon>Annelida</taxon>
        <taxon>Clitellata</taxon>
        <taxon>Hirudinea</taxon>
        <taxon>Rhynchobdellida</taxon>
        <taxon>Glossiphoniidae</taxon>
        <taxon>Helobdella</taxon>
    </lineage>
</organism>
<accession>T1EUK6</accession>
<dbReference type="InterPro" id="IPR021109">
    <property type="entry name" value="Peptidase_aspartic_dom_sf"/>
</dbReference>
<dbReference type="HOGENOM" id="CLU_1082895_0_0_1"/>
<dbReference type="Gene3D" id="2.40.70.10">
    <property type="entry name" value="Acid Proteases"/>
    <property type="match status" value="1"/>
</dbReference>
<keyword evidence="3" id="KW-1185">Reference proteome</keyword>
<proteinExistence type="predicted"/>
<dbReference type="InParanoid" id="T1EUK6"/>
<dbReference type="EMBL" id="AMQM01001480">
    <property type="status" value="NOT_ANNOTATED_CDS"/>
    <property type="molecule type" value="Genomic_DNA"/>
</dbReference>
<gene>
    <name evidence="2" type="primary">20200256</name>
    <name evidence="1" type="ORF">HELRODRAFT_163880</name>
</gene>
<dbReference type="eggNOG" id="ENOG502RFAI">
    <property type="taxonomic scope" value="Eukaryota"/>
</dbReference>
<name>T1EUK6_HELRO</name>